<dbReference type="InterPro" id="IPR012317">
    <property type="entry name" value="Poly(ADP-ribose)pol_cat_dom"/>
</dbReference>
<keyword evidence="11" id="KW-0834">Unfolded protein response</keyword>
<keyword evidence="3 15" id="KW-0808">Transferase</keyword>
<dbReference type="Pfam" id="PF18084">
    <property type="entry name" value="ARTD15_N"/>
    <property type="match status" value="1"/>
</dbReference>
<dbReference type="InterPro" id="IPR041400">
    <property type="entry name" value="PARP16_N"/>
</dbReference>
<keyword evidence="4 16" id="KW-0812">Transmembrane</keyword>
<dbReference type="EMBL" id="JASAOG010000076">
    <property type="protein sequence ID" value="KAK0054656.1"/>
    <property type="molecule type" value="Genomic_DNA"/>
</dbReference>
<dbReference type="PROSITE" id="PS51059">
    <property type="entry name" value="PARP_CATALYTIC"/>
    <property type="match status" value="1"/>
</dbReference>
<evidence type="ECO:0000256" key="12">
    <source>
        <dbReference type="ARBA" id="ARBA00024347"/>
    </source>
</evidence>
<keyword evidence="19" id="KW-1185">Reference proteome</keyword>
<dbReference type="GO" id="GO:0016779">
    <property type="term" value="F:nucleotidyltransferase activity"/>
    <property type="evidence" value="ECO:0007669"/>
    <property type="project" value="UniProtKB-KW"/>
</dbReference>
<evidence type="ECO:0000256" key="5">
    <source>
        <dbReference type="ARBA" id="ARBA00022695"/>
    </source>
</evidence>
<dbReference type="Gene3D" id="3.90.228.10">
    <property type="match status" value="1"/>
</dbReference>
<keyword evidence="7" id="KW-0256">Endoplasmic reticulum</keyword>
<evidence type="ECO:0000256" key="1">
    <source>
        <dbReference type="ARBA" id="ARBA00004163"/>
    </source>
</evidence>
<feature type="transmembrane region" description="Helical" evidence="16">
    <location>
        <begin position="314"/>
        <end position="337"/>
    </location>
</feature>
<dbReference type="InterPro" id="IPR051838">
    <property type="entry name" value="ARTD_PARP"/>
</dbReference>
<evidence type="ECO:0000259" key="17">
    <source>
        <dbReference type="PROSITE" id="PS51059"/>
    </source>
</evidence>
<evidence type="ECO:0000256" key="9">
    <source>
        <dbReference type="ARBA" id="ARBA00023027"/>
    </source>
</evidence>
<reference evidence="18" key="1">
    <citation type="journal article" date="2023" name="PLoS Negl. Trop. Dis.">
        <title>A genome sequence for Biomphalaria pfeifferi, the major vector snail for the human-infecting parasite Schistosoma mansoni.</title>
        <authorList>
            <person name="Bu L."/>
            <person name="Lu L."/>
            <person name="Laidemitt M.R."/>
            <person name="Zhang S.M."/>
            <person name="Mutuku M."/>
            <person name="Mkoji G."/>
            <person name="Steinauer M."/>
            <person name="Loker E.S."/>
        </authorList>
    </citation>
    <scope>NUCLEOTIDE SEQUENCE</scope>
    <source>
        <strain evidence="18">KasaAsao</strain>
    </source>
</reference>
<evidence type="ECO:0000256" key="11">
    <source>
        <dbReference type="ARBA" id="ARBA00023230"/>
    </source>
</evidence>
<evidence type="ECO:0000256" key="7">
    <source>
        <dbReference type="ARBA" id="ARBA00022824"/>
    </source>
</evidence>
<evidence type="ECO:0000256" key="4">
    <source>
        <dbReference type="ARBA" id="ARBA00022692"/>
    </source>
</evidence>
<keyword evidence="2 15" id="KW-0328">Glycosyltransferase</keyword>
<dbReference type="EC" id="2.4.2.-" evidence="15"/>
<evidence type="ECO:0000256" key="14">
    <source>
        <dbReference type="ARBA" id="ARBA00062100"/>
    </source>
</evidence>
<comment type="caution">
    <text evidence="18">The sequence shown here is derived from an EMBL/GenBank/DDBJ whole genome shotgun (WGS) entry which is preliminary data.</text>
</comment>
<evidence type="ECO:0000256" key="16">
    <source>
        <dbReference type="SAM" id="Phobius"/>
    </source>
</evidence>
<comment type="subunit">
    <text evidence="14">Interacts with KPNB1.</text>
</comment>
<sequence>MSENIENDEMLLSEGVSKATSSKKEVSLSSLLNCDLYACDLLWSLFVAAAKSYRFNSILHPFPPMYSSDTVEEKNIPALRDVISRVPALLSNSNFDHILSKDCEELLSWVLTTKHFSLKLCDKEACFQTIKELTGQVMSTTQPDCVFEVVYSLEKERKFEQLKGSRKTFFAYHGSRLDNFYSILHNGLNSYLNKVGMFGEGTYLSSELSVSLIYSPNGEGWRNSCIGAKLSCVAVCEMIDDASVKCQIKKGSTSEQKQRAKASNITEDVPEKYYVVQNDEVIRVKYLLIYKLDTVSPVTTRSQTEMSWLQEYKFPLLMLAYFTLLAAIGLVNSRLVVNSLTRFYKSLTL</sequence>
<dbReference type="Proteomes" id="UP001233172">
    <property type="component" value="Unassembled WGS sequence"/>
</dbReference>
<dbReference type="PANTHER" id="PTHR21328">
    <property type="entry name" value="POLY ADP-RIBOSE POLYMERASE FAMILY, MEMBER PARP"/>
    <property type="match status" value="1"/>
</dbReference>
<keyword evidence="9 15" id="KW-0520">NAD</keyword>
<comment type="similarity">
    <text evidence="12">Belongs to the ARTD/PARP family.</text>
</comment>
<evidence type="ECO:0000256" key="6">
    <source>
        <dbReference type="ARBA" id="ARBA00022765"/>
    </source>
</evidence>
<keyword evidence="8 16" id="KW-1133">Transmembrane helix</keyword>
<dbReference type="Pfam" id="PF00644">
    <property type="entry name" value="PARP"/>
    <property type="match status" value="1"/>
</dbReference>
<feature type="domain" description="PARP catalytic" evidence="17">
    <location>
        <begin position="105"/>
        <end position="299"/>
    </location>
</feature>
<dbReference type="SUPFAM" id="SSF56399">
    <property type="entry name" value="ADP-ribosylation"/>
    <property type="match status" value="1"/>
</dbReference>
<reference evidence="18" key="2">
    <citation type="submission" date="2023-04" db="EMBL/GenBank/DDBJ databases">
        <authorList>
            <person name="Bu L."/>
            <person name="Lu L."/>
            <person name="Laidemitt M.R."/>
            <person name="Zhang S.M."/>
            <person name="Mutuku M."/>
            <person name="Mkoji G."/>
            <person name="Steinauer M."/>
            <person name="Loker E.S."/>
        </authorList>
    </citation>
    <scope>NUCLEOTIDE SEQUENCE</scope>
    <source>
        <strain evidence="18">KasaAsao</strain>
        <tissue evidence="18">Whole Snail</tissue>
    </source>
</reference>
<evidence type="ECO:0000313" key="19">
    <source>
        <dbReference type="Proteomes" id="UP001233172"/>
    </source>
</evidence>
<gene>
    <name evidence="18" type="ORF">Bpfe_016001</name>
</gene>
<keyword evidence="10 16" id="KW-0472">Membrane</keyword>
<comment type="subcellular location">
    <subcellularLocation>
        <location evidence="1">Endoplasmic reticulum membrane</location>
        <topology evidence="1">Single-pass type IV membrane protein</topology>
    </subcellularLocation>
</comment>
<evidence type="ECO:0000256" key="13">
    <source>
        <dbReference type="ARBA" id="ARBA00056446"/>
    </source>
</evidence>
<keyword evidence="5" id="KW-0548">Nucleotidyltransferase</keyword>
<organism evidence="18 19">
    <name type="scientific">Biomphalaria pfeifferi</name>
    <name type="common">Bloodfluke planorb</name>
    <name type="synonym">Freshwater snail</name>
    <dbReference type="NCBI Taxonomy" id="112525"/>
    <lineage>
        <taxon>Eukaryota</taxon>
        <taxon>Metazoa</taxon>
        <taxon>Spiralia</taxon>
        <taxon>Lophotrochozoa</taxon>
        <taxon>Mollusca</taxon>
        <taxon>Gastropoda</taxon>
        <taxon>Heterobranchia</taxon>
        <taxon>Euthyneura</taxon>
        <taxon>Panpulmonata</taxon>
        <taxon>Hygrophila</taxon>
        <taxon>Lymnaeoidea</taxon>
        <taxon>Planorbidae</taxon>
        <taxon>Biomphalaria</taxon>
    </lineage>
</organism>
<evidence type="ECO:0000256" key="15">
    <source>
        <dbReference type="RuleBase" id="RU362114"/>
    </source>
</evidence>
<accession>A0AAD8BHF3</accession>
<dbReference type="GO" id="GO:0005789">
    <property type="term" value="C:endoplasmic reticulum membrane"/>
    <property type="evidence" value="ECO:0007669"/>
    <property type="project" value="UniProtKB-SubCell"/>
</dbReference>
<evidence type="ECO:0000313" key="18">
    <source>
        <dbReference type="EMBL" id="KAK0054656.1"/>
    </source>
</evidence>
<dbReference type="GO" id="GO:0003950">
    <property type="term" value="F:NAD+ poly-ADP-ribosyltransferase activity"/>
    <property type="evidence" value="ECO:0007669"/>
    <property type="project" value="UniProtKB-UniRule"/>
</dbReference>
<keyword evidence="6" id="KW-0013">ADP-ribosylation</keyword>
<comment type="function">
    <text evidence="13">Intracellular mono-ADP-ribosyltransferase that plays a role in different processes, such as protein translation and unfolded protein response (UPR), through the mono-ADP-ribosylation of proteins involved in those processes. Acts as an inhibitor of protein translation by catalyzing mono-ADP-ribosylation of ribosomal subunits, such as RPL14 and RPS6, thereby inhibiting polysome assembly and mRNA loading. Mono-ADP-ribosylation of ribosomal subunits is promoted by NMNAT2. Involved in the unfolded protein response (UPR) by ADP-ribosylating and activating EIF2AK3 and ERN1, two important UPR effectors. May also mediate mono-ADP-ribosylation of karyopherin KPNB1 a nuclear import factor. May not modify proteins on arginine or cysteine residues compared to other mono-ADP-ribosyltransferases.</text>
</comment>
<protein>
    <recommendedName>
        <fullName evidence="15">Poly [ADP-ribose] polymerase</fullName>
        <shortName evidence="15">PARP</shortName>
        <ecNumber evidence="15">2.4.2.-</ecNumber>
    </recommendedName>
</protein>
<evidence type="ECO:0000256" key="3">
    <source>
        <dbReference type="ARBA" id="ARBA00022679"/>
    </source>
</evidence>
<evidence type="ECO:0000256" key="2">
    <source>
        <dbReference type="ARBA" id="ARBA00022676"/>
    </source>
</evidence>
<name>A0AAD8BHF3_BIOPF</name>
<dbReference type="FunFam" id="3.90.228.10:FF:000005">
    <property type="entry name" value="Poly [ADP-ribose] polymerase"/>
    <property type="match status" value="1"/>
</dbReference>
<dbReference type="AlphaFoldDB" id="A0AAD8BHF3"/>
<evidence type="ECO:0000256" key="10">
    <source>
        <dbReference type="ARBA" id="ARBA00023136"/>
    </source>
</evidence>
<proteinExistence type="inferred from homology"/>
<evidence type="ECO:0000256" key="8">
    <source>
        <dbReference type="ARBA" id="ARBA00022989"/>
    </source>
</evidence>
<dbReference type="GO" id="GO:0006986">
    <property type="term" value="P:response to unfolded protein"/>
    <property type="evidence" value="ECO:0007669"/>
    <property type="project" value="UniProtKB-KW"/>
</dbReference>